<accession>A0A839Q855</accession>
<sequence>MSAVTRRIEPRSDSSTISPSARDAVWLLRAVDVVGVPS</sequence>
<keyword evidence="2" id="KW-1185">Reference proteome</keyword>
<evidence type="ECO:0000313" key="1">
    <source>
        <dbReference type="EMBL" id="MBB2991683.1"/>
    </source>
</evidence>
<dbReference type="AlphaFoldDB" id="A0A839Q855"/>
<evidence type="ECO:0000313" key="2">
    <source>
        <dbReference type="Proteomes" id="UP000550501"/>
    </source>
</evidence>
<name>A0A839Q855_MYCIR</name>
<organism evidence="1 2">
    <name type="scientific">Mycolicibacterium iranicum</name>
    <name type="common">Mycobacterium iranicum</name>
    <dbReference type="NCBI Taxonomy" id="912594"/>
    <lineage>
        <taxon>Bacteria</taxon>
        <taxon>Bacillati</taxon>
        <taxon>Actinomycetota</taxon>
        <taxon>Actinomycetes</taxon>
        <taxon>Mycobacteriales</taxon>
        <taxon>Mycobacteriaceae</taxon>
        <taxon>Mycolicibacterium</taxon>
    </lineage>
</organism>
<gene>
    <name evidence="1" type="ORF">FHR72_003168</name>
</gene>
<dbReference type="Proteomes" id="UP000550501">
    <property type="component" value="Unassembled WGS sequence"/>
</dbReference>
<comment type="caution">
    <text evidence="1">The sequence shown here is derived from an EMBL/GenBank/DDBJ whole genome shotgun (WGS) entry which is preliminary data.</text>
</comment>
<protein>
    <submittedName>
        <fullName evidence="1">Uncharacterized protein</fullName>
    </submittedName>
</protein>
<reference evidence="1 2" key="1">
    <citation type="submission" date="2020-08" db="EMBL/GenBank/DDBJ databases">
        <title>The Agave Microbiome: Exploring the role of microbial communities in plant adaptations to desert environments.</title>
        <authorList>
            <person name="Partida-Martinez L.P."/>
        </authorList>
    </citation>
    <scope>NUCLEOTIDE SEQUENCE [LARGE SCALE GENOMIC DNA]</scope>
    <source>
        <strain evidence="1 2">AT2.18</strain>
    </source>
</reference>
<dbReference type="EMBL" id="JACHVU010000006">
    <property type="protein sequence ID" value="MBB2991683.1"/>
    <property type="molecule type" value="Genomic_DNA"/>
</dbReference>
<proteinExistence type="predicted"/>